<dbReference type="AlphaFoldDB" id="R4YQ54"/>
<name>R4YQ54_OLEAN</name>
<dbReference type="InterPro" id="IPR007345">
    <property type="entry name" value="Polysacch_pyruvyl_Trfase"/>
</dbReference>
<evidence type="ECO:0000313" key="3">
    <source>
        <dbReference type="Proteomes" id="UP000032749"/>
    </source>
</evidence>
<protein>
    <recommendedName>
        <fullName evidence="1">Polysaccharide pyruvyl transferase domain-containing protein</fullName>
    </recommendedName>
</protein>
<dbReference type="EMBL" id="FO203512">
    <property type="protein sequence ID" value="CCK74274.1"/>
    <property type="molecule type" value="Genomic_DNA"/>
</dbReference>
<gene>
    <name evidence="2" type="ORF">OLEAN_C00980</name>
</gene>
<accession>R4YQ54</accession>
<dbReference type="STRING" id="698738.OLEAN_C00980"/>
<dbReference type="Proteomes" id="UP000032749">
    <property type="component" value="Chromosome"/>
</dbReference>
<dbReference type="PATRIC" id="fig|698738.3.peg.99"/>
<sequence length="339" mass="39573">MIKIAIINDTRVTSHYGCMLVMENLLALLEKNNVEVVWTWDVSVDWRKHKRQILNQPKVDAIIVNGEGTIHHSKDRKFAQSLAEFALFSNEVLKTPSYLINATLYKNDAKEYEKLKEYRAIYVRDKGSLEELNSFKLEGRYVPDLTFAANNRDYLELNATQGVVVIDSAIKQDNIVLKEFSQRNGFPFKSMIVARRKNAKFIRSPRPYIKNILKYLTSDRKISTSPTTYIQYLRDHRLVITGRYHTVSMCIKNRIPFIAIDSNTPKIRYLLADALGETKRNIQLSELEQIKLTERYEYSDEELIKLSRFIHTSEEMIDGMIAHIVNDVESDRTKKYCYK</sequence>
<organism evidence="2 3">
    <name type="scientific">Oleispira antarctica RB-8</name>
    <dbReference type="NCBI Taxonomy" id="698738"/>
    <lineage>
        <taxon>Bacteria</taxon>
        <taxon>Pseudomonadati</taxon>
        <taxon>Pseudomonadota</taxon>
        <taxon>Gammaproteobacteria</taxon>
        <taxon>Oceanospirillales</taxon>
        <taxon>Oceanospirillaceae</taxon>
        <taxon>Oleispira</taxon>
    </lineage>
</organism>
<proteinExistence type="predicted"/>
<feature type="domain" description="Polysaccharide pyruvyl transferase" evidence="1">
    <location>
        <begin position="15"/>
        <end position="262"/>
    </location>
</feature>
<evidence type="ECO:0000259" key="1">
    <source>
        <dbReference type="Pfam" id="PF04230"/>
    </source>
</evidence>
<dbReference type="KEGG" id="oai:OLEAN_C00980"/>
<dbReference type="HOGENOM" id="CLU_068469_0_0_6"/>
<reference evidence="2 3" key="1">
    <citation type="journal article" date="2013" name="Nat. Commun.">
        <title>Genome sequence and functional genomic analysis of the oil-degrading bacterium Oleispira antarctica.</title>
        <authorList>
            <person name="Kube M."/>
            <person name="Chernikova T.N."/>
            <person name="Al-Ramahi Y."/>
            <person name="Beloqui A."/>
            <person name="Lopez-Cortez N."/>
            <person name="Guazzaroni M.E."/>
            <person name="Heipieper H.J."/>
            <person name="Klages S."/>
            <person name="Kotsyurbenko O.R."/>
            <person name="Langer I."/>
            <person name="Nechitaylo T.Y."/>
            <person name="Lunsdorf H."/>
            <person name="Fernandez M."/>
            <person name="Juarez S."/>
            <person name="Ciordia S."/>
            <person name="Singer A."/>
            <person name="Kagan O."/>
            <person name="Egorova O."/>
            <person name="Petit P.A."/>
            <person name="Stogios P."/>
            <person name="Kim Y."/>
            <person name="Tchigvintsev A."/>
            <person name="Flick R."/>
            <person name="Denaro R."/>
            <person name="Genovese M."/>
            <person name="Albar J.P."/>
            <person name="Reva O.N."/>
            <person name="Martinez-Gomariz M."/>
            <person name="Tran H."/>
            <person name="Ferrer M."/>
            <person name="Savchenko A."/>
            <person name="Yakunin A.F."/>
            <person name="Yakimov M.M."/>
            <person name="Golyshina O.V."/>
            <person name="Reinhardt R."/>
            <person name="Golyshin P.N."/>
        </authorList>
    </citation>
    <scope>NUCLEOTIDE SEQUENCE [LARGE SCALE GENOMIC DNA]</scope>
</reference>
<evidence type="ECO:0000313" key="2">
    <source>
        <dbReference type="EMBL" id="CCK74274.1"/>
    </source>
</evidence>
<dbReference type="Pfam" id="PF04230">
    <property type="entry name" value="PS_pyruv_trans"/>
    <property type="match status" value="1"/>
</dbReference>
<dbReference type="OrthoDB" id="6591518at2"/>
<keyword evidence="3" id="KW-1185">Reference proteome</keyword>